<dbReference type="Proteomes" id="UP000332933">
    <property type="component" value="Unassembled WGS sequence"/>
</dbReference>
<dbReference type="AlphaFoldDB" id="A0A485KWL5"/>
<reference evidence="6" key="2">
    <citation type="submission" date="2019-06" db="EMBL/GenBank/DDBJ databases">
        <title>Genomics analysis of Aphanomyces spp. identifies a new class of oomycete effector associated with host adaptation.</title>
        <authorList>
            <person name="Gaulin E."/>
        </authorList>
    </citation>
    <scope>NUCLEOTIDE SEQUENCE</scope>
    <source>
        <strain evidence="6">CBS 578.67</strain>
    </source>
</reference>
<dbReference type="GO" id="GO:0019148">
    <property type="term" value="F:D-cysteine desulfhydrase activity"/>
    <property type="evidence" value="ECO:0007669"/>
    <property type="project" value="TreeGrafter"/>
</dbReference>
<comment type="cofactor">
    <cofactor evidence="1">
        <name>pyridoxal 5'-phosphate</name>
        <dbReference type="ChEBI" id="CHEBI:597326"/>
    </cofactor>
</comment>
<protein>
    <submittedName>
        <fullName evidence="7">Aste57867_12693 protein</fullName>
    </submittedName>
</protein>
<keyword evidence="8" id="KW-1185">Reference proteome</keyword>
<comment type="similarity">
    <text evidence="2">Belongs to the ACC deaminase/D-cysteine desulfhydrase family.</text>
</comment>
<dbReference type="InterPro" id="IPR036052">
    <property type="entry name" value="TrpB-like_PALP_sf"/>
</dbReference>
<dbReference type="OrthoDB" id="10266364at2759"/>
<evidence type="ECO:0000313" key="6">
    <source>
        <dbReference type="EMBL" id="KAF0696571.1"/>
    </source>
</evidence>
<dbReference type="PANTHER" id="PTHR43780">
    <property type="entry name" value="1-AMINOCYCLOPROPANE-1-CARBOXYLATE DEAMINASE-RELATED"/>
    <property type="match status" value="1"/>
</dbReference>
<gene>
    <name evidence="7" type="primary">Aste57867_12693</name>
    <name evidence="6" type="ORF">As57867_012646</name>
    <name evidence="7" type="ORF">ASTE57867_12693</name>
</gene>
<evidence type="ECO:0000256" key="2">
    <source>
        <dbReference type="ARBA" id="ARBA00008639"/>
    </source>
</evidence>
<name>A0A485KWL5_9STRA</name>
<keyword evidence="3" id="KW-0663">Pyridoxal phosphate</keyword>
<evidence type="ECO:0000256" key="1">
    <source>
        <dbReference type="ARBA" id="ARBA00001933"/>
    </source>
</evidence>
<feature type="domain" description="Tryptophan synthase beta chain-like PALP" evidence="5">
    <location>
        <begin position="70"/>
        <end position="284"/>
    </location>
</feature>
<dbReference type="InterPro" id="IPR027278">
    <property type="entry name" value="ACCD_DCysDesulf"/>
</dbReference>
<accession>A0A485KWL5</accession>
<keyword evidence="4" id="KW-0812">Transmembrane</keyword>
<keyword evidence="4" id="KW-0472">Membrane</keyword>
<dbReference type="Pfam" id="PF00291">
    <property type="entry name" value="PALP"/>
    <property type="match status" value="1"/>
</dbReference>
<proteinExistence type="inferred from homology"/>
<evidence type="ECO:0000313" key="7">
    <source>
        <dbReference type="EMBL" id="VFT89543.1"/>
    </source>
</evidence>
<dbReference type="InterPro" id="IPR001926">
    <property type="entry name" value="TrpB-like_PALP"/>
</dbReference>
<feature type="transmembrane region" description="Helical" evidence="4">
    <location>
        <begin position="6"/>
        <end position="29"/>
    </location>
</feature>
<dbReference type="EMBL" id="CAADRA010005407">
    <property type="protein sequence ID" value="VFT89543.1"/>
    <property type="molecule type" value="Genomic_DNA"/>
</dbReference>
<keyword evidence="4" id="KW-1133">Transmembrane helix</keyword>
<dbReference type="SUPFAM" id="SSF53686">
    <property type="entry name" value="Tryptophan synthase beta subunit-like PLP-dependent enzymes"/>
    <property type="match status" value="1"/>
</dbReference>
<evidence type="ECO:0000256" key="4">
    <source>
        <dbReference type="SAM" id="Phobius"/>
    </source>
</evidence>
<evidence type="ECO:0000256" key="3">
    <source>
        <dbReference type="ARBA" id="ARBA00022898"/>
    </source>
</evidence>
<dbReference type="Gene3D" id="3.40.50.1100">
    <property type="match status" value="2"/>
</dbReference>
<sequence length="497" mass="53998">MTIVLWVGATLAILAGIAVLILACVLLLLNAMYDSIQPLPPTSVPEEEETSSALFRHLPFLKSRLAYTPLGVFPTPIHRAHIPNLTGPGQHGAIFIKREDLSSPIYGGNKVRTLQHQLAACVEHLKTHPDATFISVGSGGSNQNVAAVVHGRRLGVAVHPFLLKPDVPDIDNTLNVLSLLSFNPPVLRFWTTPLANLTSLVRALVFGPTKVFTMGGNNMLGVLGQIGGLLELAEQIHAGEMPDVDVLYLPIGSACTITGLILGVVLARHLNLHAFRSLRIVGVPVHPIIAHMEKRLGLFTSSWGLLSPLSPRYGIRRAAVYLQQQGLDIDLEPLAVAFLHHNVDICLDTDLIGQYGTHSVTSLAAASFDSVLQVDGPAPKWATDTVHKTPWLCGHFAAKPFAKMLQDIEAETHSTKAKTPLVRLFWQTKSWIQPRGPADEWQRLVDVAATAPSVREWANQGRASSLLRRGSVRLPHGSPETYQSLMTAVDLETVSHQ</sequence>
<dbReference type="PANTHER" id="PTHR43780:SF2">
    <property type="entry name" value="1-AMINOCYCLOPROPANE-1-CARBOXYLATE DEAMINASE-RELATED"/>
    <property type="match status" value="1"/>
</dbReference>
<organism evidence="7 8">
    <name type="scientific">Aphanomyces stellatus</name>
    <dbReference type="NCBI Taxonomy" id="120398"/>
    <lineage>
        <taxon>Eukaryota</taxon>
        <taxon>Sar</taxon>
        <taxon>Stramenopiles</taxon>
        <taxon>Oomycota</taxon>
        <taxon>Saprolegniomycetes</taxon>
        <taxon>Saprolegniales</taxon>
        <taxon>Verrucalvaceae</taxon>
        <taxon>Aphanomyces</taxon>
    </lineage>
</organism>
<evidence type="ECO:0000259" key="5">
    <source>
        <dbReference type="Pfam" id="PF00291"/>
    </source>
</evidence>
<evidence type="ECO:0000313" key="8">
    <source>
        <dbReference type="Proteomes" id="UP000332933"/>
    </source>
</evidence>
<reference evidence="7 8" key="1">
    <citation type="submission" date="2019-03" db="EMBL/GenBank/DDBJ databases">
        <authorList>
            <person name="Gaulin E."/>
            <person name="Dumas B."/>
        </authorList>
    </citation>
    <scope>NUCLEOTIDE SEQUENCE [LARGE SCALE GENOMIC DNA]</scope>
    <source>
        <strain evidence="7">CBS 568.67</strain>
    </source>
</reference>
<dbReference type="EMBL" id="VJMH01005386">
    <property type="protein sequence ID" value="KAF0696571.1"/>
    <property type="molecule type" value="Genomic_DNA"/>
</dbReference>